<evidence type="ECO:0000313" key="2">
    <source>
        <dbReference type="EMBL" id="KKK58188.1"/>
    </source>
</evidence>
<dbReference type="InterPro" id="IPR028994">
    <property type="entry name" value="Integrin_alpha_N"/>
</dbReference>
<keyword evidence="1" id="KW-0732">Signal</keyword>
<dbReference type="InterPro" id="IPR013517">
    <property type="entry name" value="FG-GAP"/>
</dbReference>
<dbReference type="AlphaFoldDB" id="A0A0F8WNB1"/>
<feature type="non-terminal residue" evidence="2">
    <location>
        <position position="60"/>
    </location>
</feature>
<proteinExistence type="predicted"/>
<gene>
    <name evidence="2" type="ORF">LCGC14_3046940</name>
</gene>
<dbReference type="SUPFAM" id="SSF69318">
    <property type="entry name" value="Integrin alpha N-terminal domain"/>
    <property type="match status" value="1"/>
</dbReference>
<organism evidence="2">
    <name type="scientific">marine sediment metagenome</name>
    <dbReference type="NCBI Taxonomy" id="412755"/>
    <lineage>
        <taxon>unclassified sequences</taxon>
        <taxon>metagenomes</taxon>
        <taxon>ecological metagenomes</taxon>
    </lineage>
</organism>
<sequence>MNSIFCRAVSASLSVLIAGSSLLAEPPLFKTHRLGNYRSEACGVGDFNGDGKLDIVAGPF</sequence>
<comment type="caution">
    <text evidence="2">The sequence shown here is derived from an EMBL/GenBank/DDBJ whole genome shotgun (WGS) entry which is preliminary data.</text>
</comment>
<accession>A0A0F8WNB1</accession>
<name>A0A0F8WNB1_9ZZZZ</name>
<dbReference type="EMBL" id="LAZR01064105">
    <property type="protein sequence ID" value="KKK58188.1"/>
    <property type="molecule type" value="Genomic_DNA"/>
</dbReference>
<protein>
    <submittedName>
        <fullName evidence="2">Uncharacterized protein</fullName>
    </submittedName>
</protein>
<evidence type="ECO:0000256" key="1">
    <source>
        <dbReference type="ARBA" id="ARBA00022729"/>
    </source>
</evidence>
<reference evidence="2" key="1">
    <citation type="journal article" date="2015" name="Nature">
        <title>Complex archaea that bridge the gap between prokaryotes and eukaryotes.</title>
        <authorList>
            <person name="Spang A."/>
            <person name="Saw J.H."/>
            <person name="Jorgensen S.L."/>
            <person name="Zaremba-Niedzwiedzka K."/>
            <person name="Martijn J."/>
            <person name="Lind A.E."/>
            <person name="van Eijk R."/>
            <person name="Schleper C."/>
            <person name="Guy L."/>
            <person name="Ettema T.J."/>
        </authorList>
    </citation>
    <scope>NUCLEOTIDE SEQUENCE</scope>
</reference>
<dbReference type="Pfam" id="PF01839">
    <property type="entry name" value="FG-GAP"/>
    <property type="match status" value="1"/>
</dbReference>